<dbReference type="EMBL" id="BAAAPY010000001">
    <property type="protein sequence ID" value="GAA2071743.1"/>
    <property type="molecule type" value="Genomic_DNA"/>
</dbReference>
<keyword evidence="2" id="KW-1185">Reference proteome</keyword>
<organism evidence="1 2">
    <name type="scientific">Aeromicrobium halocynthiae</name>
    <dbReference type="NCBI Taxonomy" id="560557"/>
    <lineage>
        <taxon>Bacteria</taxon>
        <taxon>Bacillati</taxon>
        <taxon>Actinomycetota</taxon>
        <taxon>Actinomycetes</taxon>
        <taxon>Propionibacteriales</taxon>
        <taxon>Nocardioidaceae</taxon>
        <taxon>Aeromicrobium</taxon>
    </lineage>
</organism>
<dbReference type="Proteomes" id="UP001501480">
    <property type="component" value="Unassembled WGS sequence"/>
</dbReference>
<accession>A0ABP5HIX0</accession>
<comment type="caution">
    <text evidence="1">The sequence shown here is derived from an EMBL/GenBank/DDBJ whole genome shotgun (WGS) entry which is preliminary data.</text>
</comment>
<dbReference type="RefSeq" id="WP_344324390.1">
    <property type="nucleotide sequence ID" value="NZ_BAAAPY010000001.1"/>
</dbReference>
<evidence type="ECO:0000313" key="1">
    <source>
        <dbReference type="EMBL" id="GAA2071743.1"/>
    </source>
</evidence>
<proteinExistence type="predicted"/>
<gene>
    <name evidence="1" type="ORF">GCM10009821_07100</name>
</gene>
<protein>
    <submittedName>
        <fullName evidence="1">Uncharacterized protein</fullName>
    </submittedName>
</protein>
<evidence type="ECO:0000313" key="2">
    <source>
        <dbReference type="Proteomes" id="UP001501480"/>
    </source>
</evidence>
<name>A0ABP5HIX0_9ACTN</name>
<sequence>MSLRHEPEVSVADWIVAADAPWDVLAAHGPPGFEAYVTVRFDGDDTDHYRPDPELVAEVTRLAAEHTTTPERAWFALWDGWGEIDGGRTYTAMDSDRLFGRMFSAPRPVEAVPAFGPDVLAGPRVDLCGVRSYLLFVGATHDVGAWPARPPRPGWPSDLPQASFTWPADRAWCIASDVDADELTVGGSARLAEALLRNGGLEARSTDPWAPREPGSPR</sequence>
<reference evidence="2" key="1">
    <citation type="journal article" date="2019" name="Int. J. Syst. Evol. Microbiol.">
        <title>The Global Catalogue of Microorganisms (GCM) 10K type strain sequencing project: providing services to taxonomists for standard genome sequencing and annotation.</title>
        <authorList>
            <consortium name="The Broad Institute Genomics Platform"/>
            <consortium name="The Broad Institute Genome Sequencing Center for Infectious Disease"/>
            <person name="Wu L."/>
            <person name="Ma J."/>
        </authorList>
    </citation>
    <scope>NUCLEOTIDE SEQUENCE [LARGE SCALE GENOMIC DNA]</scope>
    <source>
        <strain evidence="2">JCM 15749</strain>
    </source>
</reference>